<name>A0A267AGT7_PSEFR</name>
<dbReference type="Proteomes" id="UP000215861">
    <property type="component" value="Unassembled WGS sequence"/>
</dbReference>
<reference evidence="6 7" key="1">
    <citation type="submission" date="2017-08" db="EMBL/GenBank/DDBJ databases">
        <title>Genomic and metabolic characterisation of spoilage-associated Pseudomonas species.</title>
        <authorList>
            <person name="Stanborough T."/>
            <person name="Fegan N."/>
            <person name="Powell S.M."/>
            <person name="Singh T."/>
            <person name="Tamplin M.L."/>
            <person name="Chandry P.S."/>
        </authorList>
    </citation>
    <scope>NUCLEOTIDE SEQUENCE [LARGE SCALE GENOMIC DNA]</scope>
    <source>
        <strain evidence="6 7">F1801</strain>
    </source>
</reference>
<comment type="caution">
    <text evidence="6">The sequence shown here is derived from an EMBL/GenBank/DDBJ whole genome shotgun (WGS) entry which is preliminary data.</text>
</comment>
<dbReference type="SUPFAM" id="SSF53850">
    <property type="entry name" value="Periplasmic binding protein-like II"/>
    <property type="match status" value="1"/>
</dbReference>
<dbReference type="Gene3D" id="1.10.10.10">
    <property type="entry name" value="Winged helix-like DNA-binding domain superfamily/Winged helix DNA-binding domain"/>
    <property type="match status" value="1"/>
</dbReference>
<dbReference type="PANTHER" id="PTHR30537">
    <property type="entry name" value="HTH-TYPE TRANSCRIPTIONAL REGULATOR"/>
    <property type="match status" value="1"/>
</dbReference>
<evidence type="ECO:0000256" key="3">
    <source>
        <dbReference type="ARBA" id="ARBA00023125"/>
    </source>
</evidence>
<dbReference type="InterPro" id="IPR000847">
    <property type="entry name" value="LysR_HTH_N"/>
</dbReference>
<sequence length="301" mass="33142">MVSLDRFDTFKAVVEAGSLTAAADLLGQTRAVVSFNIKRLEAELGVTLLTRNTRRLALTEAGERFYVHCLSMLEAARLAIDEARSEHTELKGTLRITTTVEYALAKVVPALELFRALHPDLSVQLSTSSTHADLISERFDVALRLGRVLDSSHRAVQLSTFEILPVASPAFVASAAPIDSVHALEQTPWLEHGRVGELSITELRTGVVRPYQPNPALARIKADNSSVLQAFALTGQGVAILPDWLIEDDLKAGRLVRLLPEWQLTRQGVYALYPDTRHLPLKVRVFIDFMKGMSVGLSKTL</sequence>
<dbReference type="RefSeq" id="WP_095036812.1">
    <property type="nucleotide sequence ID" value="NZ_NQKQ01000011.1"/>
</dbReference>
<organism evidence="6 7">
    <name type="scientific">Pseudomonas fragi</name>
    <dbReference type="NCBI Taxonomy" id="296"/>
    <lineage>
        <taxon>Bacteria</taxon>
        <taxon>Pseudomonadati</taxon>
        <taxon>Pseudomonadota</taxon>
        <taxon>Gammaproteobacteria</taxon>
        <taxon>Pseudomonadales</taxon>
        <taxon>Pseudomonadaceae</taxon>
        <taxon>Pseudomonas</taxon>
    </lineage>
</organism>
<dbReference type="GO" id="GO:0003700">
    <property type="term" value="F:DNA-binding transcription factor activity"/>
    <property type="evidence" value="ECO:0007669"/>
    <property type="project" value="InterPro"/>
</dbReference>
<dbReference type="Pfam" id="PF03466">
    <property type="entry name" value="LysR_substrate"/>
    <property type="match status" value="1"/>
</dbReference>
<dbReference type="OrthoDB" id="9786526at2"/>
<dbReference type="InterPro" id="IPR005119">
    <property type="entry name" value="LysR_subst-bd"/>
</dbReference>
<keyword evidence="3" id="KW-0238">DNA-binding</keyword>
<dbReference type="InterPro" id="IPR036388">
    <property type="entry name" value="WH-like_DNA-bd_sf"/>
</dbReference>
<comment type="similarity">
    <text evidence="1">Belongs to the LysR transcriptional regulatory family.</text>
</comment>
<evidence type="ECO:0000256" key="4">
    <source>
        <dbReference type="ARBA" id="ARBA00023163"/>
    </source>
</evidence>
<dbReference type="FunFam" id="1.10.10.10:FF:000001">
    <property type="entry name" value="LysR family transcriptional regulator"/>
    <property type="match status" value="1"/>
</dbReference>
<dbReference type="SUPFAM" id="SSF46785">
    <property type="entry name" value="Winged helix' DNA-binding domain"/>
    <property type="match status" value="1"/>
</dbReference>
<evidence type="ECO:0000256" key="2">
    <source>
        <dbReference type="ARBA" id="ARBA00023015"/>
    </source>
</evidence>
<dbReference type="EMBL" id="NQKQ01000011">
    <property type="protein sequence ID" value="PAA11766.1"/>
    <property type="molecule type" value="Genomic_DNA"/>
</dbReference>
<dbReference type="GO" id="GO:0043565">
    <property type="term" value="F:sequence-specific DNA binding"/>
    <property type="evidence" value="ECO:0007669"/>
    <property type="project" value="TreeGrafter"/>
</dbReference>
<protein>
    <submittedName>
        <fullName evidence="6">LysR family transcriptional regulator</fullName>
    </submittedName>
</protein>
<dbReference type="InterPro" id="IPR058163">
    <property type="entry name" value="LysR-type_TF_proteobact-type"/>
</dbReference>
<feature type="domain" description="HTH lysR-type" evidence="5">
    <location>
        <begin position="2"/>
        <end position="59"/>
    </location>
</feature>
<keyword evidence="4" id="KW-0804">Transcription</keyword>
<dbReference type="Pfam" id="PF00126">
    <property type="entry name" value="HTH_1"/>
    <property type="match status" value="1"/>
</dbReference>
<proteinExistence type="inferred from homology"/>
<dbReference type="GO" id="GO:0006351">
    <property type="term" value="P:DNA-templated transcription"/>
    <property type="evidence" value="ECO:0007669"/>
    <property type="project" value="TreeGrafter"/>
</dbReference>
<dbReference type="CDD" id="cd08422">
    <property type="entry name" value="PBP2_CrgA_like"/>
    <property type="match status" value="1"/>
</dbReference>
<dbReference type="InterPro" id="IPR036390">
    <property type="entry name" value="WH_DNA-bd_sf"/>
</dbReference>
<dbReference type="AlphaFoldDB" id="A0A267AGT7"/>
<evidence type="ECO:0000313" key="6">
    <source>
        <dbReference type="EMBL" id="PAA11766.1"/>
    </source>
</evidence>
<evidence type="ECO:0000313" key="7">
    <source>
        <dbReference type="Proteomes" id="UP000215861"/>
    </source>
</evidence>
<accession>A0A267AGT7</accession>
<dbReference type="PROSITE" id="PS50931">
    <property type="entry name" value="HTH_LYSR"/>
    <property type="match status" value="1"/>
</dbReference>
<dbReference type="PANTHER" id="PTHR30537:SF66">
    <property type="entry name" value="IRON-REGULATED VIRULENCE REGULATORY PROTEIN IRGB"/>
    <property type="match status" value="1"/>
</dbReference>
<keyword evidence="2" id="KW-0805">Transcription regulation</keyword>
<gene>
    <name evidence="6" type="ORF">CJU81_12180</name>
</gene>
<evidence type="ECO:0000259" key="5">
    <source>
        <dbReference type="PROSITE" id="PS50931"/>
    </source>
</evidence>
<dbReference type="Gene3D" id="3.40.190.290">
    <property type="match status" value="1"/>
</dbReference>
<evidence type="ECO:0000256" key="1">
    <source>
        <dbReference type="ARBA" id="ARBA00009437"/>
    </source>
</evidence>